<keyword evidence="2" id="KW-1185">Reference proteome</keyword>
<dbReference type="EMBL" id="QXED01000006">
    <property type="protein sequence ID" value="RIV20636.1"/>
    <property type="molecule type" value="Genomic_DNA"/>
</dbReference>
<dbReference type="AlphaFoldDB" id="A0A418M479"/>
<evidence type="ECO:0000313" key="2">
    <source>
        <dbReference type="Proteomes" id="UP000283523"/>
    </source>
</evidence>
<protein>
    <submittedName>
        <fullName evidence="1">Integrase</fullName>
    </submittedName>
</protein>
<reference evidence="1 2" key="1">
    <citation type="submission" date="2018-08" db="EMBL/GenBank/DDBJ databases">
        <title>Fibrisoma montanum sp. nov., isolated from Danxia mountain soil.</title>
        <authorList>
            <person name="Huang Y."/>
        </authorList>
    </citation>
    <scope>NUCLEOTIDE SEQUENCE [LARGE SCALE GENOMIC DNA]</scope>
    <source>
        <strain evidence="1 2">HYT19</strain>
    </source>
</reference>
<comment type="caution">
    <text evidence="1">The sequence shown here is derived from an EMBL/GenBank/DDBJ whole genome shotgun (WGS) entry which is preliminary data.</text>
</comment>
<dbReference type="Gene3D" id="1.10.575.10">
    <property type="entry name" value="P1 Nuclease"/>
    <property type="match status" value="1"/>
</dbReference>
<organism evidence="1 2">
    <name type="scientific">Fibrisoma montanum</name>
    <dbReference type="NCBI Taxonomy" id="2305895"/>
    <lineage>
        <taxon>Bacteria</taxon>
        <taxon>Pseudomonadati</taxon>
        <taxon>Bacteroidota</taxon>
        <taxon>Cytophagia</taxon>
        <taxon>Cytophagales</taxon>
        <taxon>Spirosomataceae</taxon>
        <taxon>Fibrisoma</taxon>
    </lineage>
</organism>
<accession>A0A418M479</accession>
<dbReference type="Proteomes" id="UP000283523">
    <property type="component" value="Unassembled WGS sequence"/>
</dbReference>
<dbReference type="GO" id="GO:0016788">
    <property type="term" value="F:hydrolase activity, acting on ester bonds"/>
    <property type="evidence" value="ECO:0007669"/>
    <property type="project" value="InterPro"/>
</dbReference>
<sequence length="351" mass="40289">MYLTFILQLMFRYFFIICFLLLGTDTAGASTGLPSSTSIGSGNQPIILAPRWGFYAHQQINRLAVFTLPADMMPFFKKHIGFLADNAVNPDKRRYAVVGEAPRHFIDLDVYSDTSATTLPRLYRDATERYGADTLALHGIVPWQIQLTKYQLTEAFRQRDVRRILRVAADLGHYIADANVPLHTTRNYNGQLTGQQGIHGFWESRLPELFSSSYDFLTGPAEYLYSPQKAAWRAVFNAHAALDSVLRFERELTVATGDTRKFSFEERNGLTTKVYAADFSQQYHALLRGQVERQMRASVKMIGDFWYTCWVDAGQPDLKALAKYQFTEREQQEDVEEKKSWLKRLFSARDE</sequence>
<proteinExistence type="predicted"/>
<dbReference type="CDD" id="cd10981">
    <property type="entry name" value="ZnPC_S1P1"/>
    <property type="match status" value="1"/>
</dbReference>
<dbReference type="OrthoDB" id="267579at2"/>
<gene>
    <name evidence="1" type="ORF">DYU11_21605</name>
</gene>
<dbReference type="InterPro" id="IPR008947">
    <property type="entry name" value="PLipase_C/P1_nuclease_dom_sf"/>
</dbReference>
<evidence type="ECO:0000313" key="1">
    <source>
        <dbReference type="EMBL" id="RIV20636.1"/>
    </source>
</evidence>
<dbReference type="SUPFAM" id="SSF48537">
    <property type="entry name" value="Phospholipase C/P1 nuclease"/>
    <property type="match status" value="1"/>
</dbReference>
<name>A0A418M479_9BACT</name>